<keyword evidence="1" id="KW-0732">Signal</keyword>
<keyword evidence="3" id="KW-0812">Transmembrane</keyword>
<dbReference type="GO" id="GO:0046688">
    <property type="term" value="P:response to copper ion"/>
    <property type="evidence" value="ECO:0007669"/>
    <property type="project" value="InterPro"/>
</dbReference>
<evidence type="ECO:0000256" key="3">
    <source>
        <dbReference type="SAM" id="Phobius"/>
    </source>
</evidence>
<dbReference type="KEGG" id="mgg:MPLG2_2870"/>
<keyword evidence="6" id="KW-1185">Reference proteome</keyword>
<reference evidence="5 6" key="1">
    <citation type="submission" date="2018-02" db="EMBL/GenBank/DDBJ databases">
        <authorList>
            <person name="Cohen D.B."/>
            <person name="Kent A.D."/>
        </authorList>
    </citation>
    <scope>NUCLEOTIDE SEQUENCE [LARGE SCALE GENOMIC DNA]</scope>
    <source>
        <strain evidence="5">1</strain>
    </source>
</reference>
<evidence type="ECO:0000256" key="2">
    <source>
        <dbReference type="ARBA" id="ARBA00023008"/>
    </source>
</evidence>
<protein>
    <recommendedName>
        <fullName evidence="4">CopC domain-containing protein</fullName>
    </recommendedName>
</protein>
<evidence type="ECO:0000256" key="1">
    <source>
        <dbReference type="ARBA" id="ARBA00022729"/>
    </source>
</evidence>
<dbReference type="Pfam" id="PF04234">
    <property type="entry name" value="CopC"/>
    <property type="match status" value="1"/>
</dbReference>
<evidence type="ECO:0000313" key="6">
    <source>
        <dbReference type="Proteomes" id="UP000238164"/>
    </source>
</evidence>
<feature type="domain" description="CopC" evidence="4">
    <location>
        <begin position="20"/>
        <end position="113"/>
    </location>
</feature>
<name>A0A2N9JIL1_9ACTN</name>
<keyword evidence="3" id="KW-1133">Transmembrane helix</keyword>
<keyword evidence="2" id="KW-0186">Copper</keyword>
<dbReference type="GO" id="GO:0005507">
    <property type="term" value="F:copper ion binding"/>
    <property type="evidence" value="ECO:0007669"/>
    <property type="project" value="InterPro"/>
</dbReference>
<organism evidence="5 6">
    <name type="scientific">Micropruina glycogenica</name>
    <dbReference type="NCBI Taxonomy" id="75385"/>
    <lineage>
        <taxon>Bacteria</taxon>
        <taxon>Bacillati</taxon>
        <taxon>Actinomycetota</taxon>
        <taxon>Actinomycetes</taxon>
        <taxon>Propionibacteriales</taxon>
        <taxon>Nocardioidaceae</taxon>
        <taxon>Micropruina</taxon>
    </lineage>
</organism>
<dbReference type="SUPFAM" id="SSF81296">
    <property type="entry name" value="E set domains"/>
    <property type="match status" value="1"/>
</dbReference>
<dbReference type="InterPro" id="IPR014755">
    <property type="entry name" value="Cu-Rt/internalin_Ig-like"/>
</dbReference>
<dbReference type="Proteomes" id="UP000238164">
    <property type="component" value="Chromosome 1"/>
</dbReference>
<dbReference type="GO" id="GO:0042597">
    <property type="term" value="C:periplasmic space"/>
    <property type="evidence" value="ECO:0007669"/>
    <property type="project" value="InterPro"/>
</dbReference>
<dbReference type="InterPro" id="IPR014756">
    <property type="entry name" value="Ig_E-set"/>
</dbReference>
<dbReference type="EMBL" id="LT985188">
    <property type="protein sequence ID" value="SPD87900.1"/>
    <property type="molecule type" value="Genomic_DNA"/>
</dbReference>
<accession>A0A2N9JIL1</accession>
<dbReference type="Gene3D" id="2.60.40.1220">
    <property type="match status" value="1"/>
</dbReference>
<dbReference type="InterPro" id="IPR007348">
    <property type="entry name" value="CopC_dom"/>
</dbReference>
<gene>
    <name evidence="5" type="ORF">MPLG2_2870</name>
</gene>
<feature type="transmembrane region" description="Helical" evidence="3">
    <location>
        <begin position="144"/>
        <end position="164"/>
    </location>
</feature>
<proteinExistence type="predicted"/>
<evidence type="ECO:0000259" key="4">
    <source>
        <dbReference type="Pfam" id="PF04234"/>
    </source>
</evidence>
<evidence type="ECO:0000313" key="5">
    <source>
        <dbReference type="EMBL" id="SPD87900.1"/>
    </source>
</evidence>
<sequence>MSAMLLSVGGPGVASAHTSVVESSTPADGTQVDRVEFIELRFTSAVKPAMATYALTVDGGTPVPLTAPVYTDDDTAVRFTLAEPLPHGQYRLAYQLVVADDNHPATGWIGFRVGPLTVRPSTPTATDPALTPAAESSGDALPTLAWAAVVSILVVAGVAGGLIAHQRRRR</sequence>
<keyword evidence="3" id="KW-0472">Membrane</keyword>
<dbReference type="AlphaFoldDB" id="A0A2N9JIL1"/>